<evidence type="ECO:0000256" key="6">
    <source>
        <dbReference type="ARBA" id="ARBA00023239"/>
    </source>
</evidence>
<keyword evidence="5" id="KW-0865">Zymogen</keyword>
<keyword evidence="7" id="KW-0704">Schiff base</keyword>
<dbReference type="InterPro" id="IPR016067">
    <property type="entry name" value="S-AdoMet_deCO2ase_core"/>
</dbReference>
<reference evidence="9" key="1">
    <citation type="submission" date="2010-07" db="EMBL/GenBank/DDBJ databases">
        <authorList>
            <consortium name="CONSOLIDER consortium CSD2007-00005"/>
            <person name="Guazzaroni M.-E."/>
            <person name="Richter M."/>
            <person name="Garcia-Salamanca A."/>
            <person name="Yarza P."/>
            <person name="Ferrer M."/>
        </authorList>
    </citation>
    <scope>NUCLEOTIDE SEQUENCE</scope>
</reference>
<organism evidence="9">
    <name type="scientific">sediment metagenome</name>
    <dbReference type="NCBI Taxonomy" id="749907"/>
    <lineage>
        <taxon>unclassified sequences</taxon>
        <taxon>metagenomes</taxon>
        <taxon>ecological metagenomes</taxon>
    </lineage>
</organism>
<keyword evidence="3" id="KW-0068">Autocatalytic cleavage</keyword>
<keyword evidence="6" id="KW-0456">Lyase</keyword>
<dbReference type="GO" id="GO:0008295">
    <property type="term" value="P:spermidine biosynthetic process"/>
    <property type="evidence" value="ECO:0007669"/>
    <property type="project" value="InterPro"/>
</dbReference>
<evidence type="ECO:0000256" key="7">
    <source>
        <dbReference type="ARBA" id="ARBA00023270"/>
    </source>
</evidence>
<dbReference type="AlphaFoldDB" id="D9PEW5"/>
<dbReference type="GO" id="GO:0004014">
    <property type="term" value="F:adenosylmethionine decarboxylase activity"/>
    <property type="evidence" value="ECO:0007669"/>
    <property type="project" value="InterPro"/>
</dbReference>
<comment type="caution">
    <text evidence="9">The sequence shown here is derived from an EMBL/GenBank/DDBJ whole genome shotgun (WGS) entry which is preliminary data.</text>
</comment>
<evidence type="ECO:0000313" key="9">
    <source>
        <dbReference type="EMBL" id="EFK97901.1"/>
    </source>
</evidence>
<accession>D9PEW5</accession>
<evidence type="ECO:0000256" key="1">
    <source>
        <dbReference type="ARBA" id="ARBA00001928"/>
    </source>
</evidence>
<keyword evidence="8" id="KW-0670">Pyruvate</keyword>
<evidence type="ECO:0000256" key="4">
    <source>
        <dbReference type="ARBA" id="ARBA00023115"/>
    </source>
</evidence>
<name>D9PEW5_9ZZZZ</name>
<evidence type="ECO:0000256" key="8">
    <source>
        <dbReference type="ARBA" id="ARBA00023317"/>
    </source>
</evidence>
<keyword evidence="4" id="KW-0620">Polyamine biosynthesis</keyword>
<reference evidence="9" key="2">
    <citation type="journal article" date="2011" name="Microb. Ecol.">
        <title>Taxonomic and Functional Metagenomic Profiling of the Microbial Community in the Anoxic Sediment of a Sub-saline Shallow Lake (Laguna de Carrizo, Central Spain).</title>
        <authorList>
            <person name="Ferrer M."/>
            <person name="Guazzaroni M.E."/>
            <person name="Richter M."/>
            <person name="Garcia-Salamanca A."/>
            <person name="Yarza P."/>
            <person name="Suarez-Suarez A."/>
            <person name="Solano J."/>
            <person name="Alcaide M."/>
            <person name="van Dillewijn P."/>
            <person name="Molina-Henares M.A."/>
            <person name="Lopez-Cortes N."/>
            <person name="Al-Ramahi Y."/>
            <person name="Guerrero C."/>
            <person name="Acosta A."/>
            <person name="de Eugenio L.I."/>
            <person name="Martinez V."/>
            <person name="Marques S."/>
            <person name="Rojo F."/>
            <person name="Santero E."/>
            <person name="Genilloud O."/>
            <person name="Perez-Perez J."/>
            <person name="Rossello-Mora R."/>
            <person name="Ramos J.L."/>
        </authorList>
    </citation>
    <scope>NUCLEOTIDE SEQUENCE</scope>
</reference>
<sequence length="134" mass="15596">MNKRGIKNKEALKRYKSENPWGMETTVDLKNCNPKTIRSYEKLEDFVIRLCDLIEMKRFGKPIIVNFGEDERVAGYSLTQLIETSLISGHFANKTNSAYLNIFSCKSYDPKKAIKFCKKYFEATECKANTNLRY</sequence>
<comment type="cofactor">
    <cofactor evidence="1">
        <name>pyruvate</name>
        <dbReference type="ChEBI" id="CHEBI:15361"/>
    </cofactor>
</comment>
<gene>
    <name evidence="9" type="ORF">LDC_0043</name>
</gene>
<evidence type="ECO:0008006" key="10">
    <source>
        <dbReference type="Google" id="ProtNLM"/>
    </source>
</evidence>
<protein>
    <recommendedName>
        <fullName evidence="10">S-adenosylmethionine decarboxylase</fullName>
    </recommendedName>
</protein>
<dbReference type="SUPFAM" id="SSF56276">
    <property type="entry name" value="S-adenosylmethionine decarboxylase"/>
    <property type="match status" value="1"/>
</dbReference>
<dbReference type="Pfam" id="PF02675">
    <property type="entry name" value="AdoMet_dc"/>
    <property type="match status" value="1"/>
</dbReference>
<proteinExistence type="predicted"/>
<dbReference type="EMBL" id="ADZX01000003">
    <property type="protein sequence ID" value="EFK97901.1"/>
    <property type="molecule type" value="Genomic_DNA"/>
</dbReference>
<evidence type="ECO:0000256" key="2">
    <source>
        <dbReference type="ARBA" id="ARBA00022793"/>
    </source>
</evidence>
<evidence type="ECO:0000256" key="5">
    <source>
        <dbReference type="ARBA" id="ARBA00023145"/>
    </source>
</evidence>
<evidence type="ECO:0000256" key="3">
    <source>
        <dbReference type="ARBA" id="ARBA00022813"/>
    </source>
</evidence>
<dbReference type="Gene3D" id="3.60.90.10">
    <property type="entry name" value="S-adenosylmethionine decarboxylase"/>
    <property type="match status" value="1"/>
</dbReference>
<keyword evidence="2" id="KW-0210">Decarboxylase</keyword>
<dbReference type="InterPro" id="IPR003826">
    <property type="entry name" value="AdoMetDC_fam_prok"/>
</dbReference>